<dbReference type="NCBIfam" id="TIGR01994">
    <property type="entry name" value="SUF_scaf_2"/>
    <property type="match status" value="1"/>
</dbReference>
<feature type="domain" description="NIF system FeS cluster assembly NifU N-terminal" evidence="2">
    <location>
        <begin position="29"/>
        <end position="137"/>
    </location>
</feature>
<dbReference type="CDD" id="cd06664">
    <property type="entry name" value="IscU_like"/>
    <property type="match status" value="1"/>
</dbReference>
<evidence type="ECO:0000313" key="4">
    <source>
        <dbReference type="Proteomes" id="UP001500166"/>
    </source>
</evidence>
<dbReference type="SUPFAM" id="SSF82649">
    <property type="entry name" value="SufE/NifU"/>
    <property type="match status" value="1"/>
</dbReference>
<dbReference type="InterPro" id="IPR002871">
    <property type="entry name" value="NIF_FeS_clus_asmbl_NifU_N"/>
</dbReference>
<protein>
    <submittedName>
        <fullName evidence="3">SUF system NifU family Fe-S cluster assembly protein</fullName>
    </submittedName>
</protein>
<dbReference type="Pfam" id="PF01592">
    <property type="entry name" value="NifU_N"/>
    <property type="match status" value="1"/>
</dbReference>
<evidence type="ECO:0000256" key="1">
    <source>
        <dbReference type="SAM" id="MobiDB-lite"/>
    </source>
</evidence>
<organism evidence="3 4">
    <name type="scientific">Kocuria atrinae</name>
    <dbReference type="NCBI Taxonomy" id="592377"/>
    <lineage>
        <taxon>Bacteria</taxon>
        <taxon>Bacillati</taxon>
        <taxon>Actinomycetota</taxon>
        <taxon>Actinomycetes</taxon>
        <taxon>Micrococcales</taxon>
        <taxon>Micrococcaceae</taxon>
        <taxon>Kocuria</taxon>
    </lineage>
</organism>
<evidence type="ECO:0000259" key="2">
    <source>
        <dbReference type="Pfam" id="PF01592"/>
    </source>
</evidence>
<evidence type="ECO:0000313" key="3">
    <source>
        <dbReference type="EMBL" id="GAA2118223.1"/>
    </source>
</evidence>
<proteinExistence type="predicted"/>
<dbReference type="RefSeq" id="WP_344224706.1">
    <property type="nucleotide sequence ID" value="NZ_BAAAQA010000017.1"/>
</dbReference>
<dbReference type="Proteomes" id="UP001500166">
    <property type="component" value="Unassembled WGS sequence"/>
</dbReference>
<accession>A0ABP5JNS4</accession>
<name>A0ABP5JNS4_9MICC</name>
<comment type="caution">
    <text evidence="3">The sequence shown here is derived from an EMBL/GenBank/DDBJ whole genome shotgun (WGS) entry which is preliminary data.</text>
</comment>
<reference evidence="4" key="1">
    <citation type="journal article" date="2019" name="Int. J. Syst. Evol. Microbiol.">
        <title>The Global Catalogue of Microorganisms (GCM) 10K type strain sequencing project: providing services to taxonomists for standard genome sequencing and annotation.</title>
        <authorList>
            <consortium name="The Broad Institute Genomics Platform"/>
            <consortium name="The Broad Institute Genome Sequencing Center for Infectious Disease"/>
            <person name="Wu L."/>
            <person name="Ma J."/>
        </authorList>
    </citation>
    <scope>NUCLEOTIDE SEQUENCE [LARGE SCALE GENOMIC DNA]</scope>
    <source>
        <strain evidence="4">JCM 15914</strain>
    </source>
</reference>
<sequence length="159" mass="17015">MSAELDQLYQTIILEHSHKRSGETEQDVSSAGDHSGVSHQYNPTCGDEITVRVAVTTSENPTVESVEWNGEGCSISMAAASVLSEMAPGMSLPELEAMIEHFREMLRSRGQVAPDEEILGDAAAFAGVSKFVARVKCAMLSWVALEDAVNQAASKAQTS</sequence>
<dbReference type="EMBL" id="BAAAQA010000017">
    <property type="protein sequence ID" value="GAA2118223.1"/>
    <property type="molecule type" value="Genomic_DNA"/>
</dbReference>
<dbReference type="Gene3D" id="3.90.1010.10">
    <property type="match status" value="1"/>
</dbReference>
<keyword evidence="4" id="KW-1185">Reference proteome</keyword>
<gene>
    <name evidence="3" type="ORF">GCM10009824_18270</name>
</gene>
<feature type="region of interest" description="Disordered" evidence="1">
    <location>
        <begin position="16"/>
        <end position="42"/>
    </location>
</feature>